<dbReference type="PANTHER" id="PTHR47074:SF11">
    <property type="entry name" value="REVERSE TRANSCRIPTASE-LIKE PROTEIN"/>
    <property type="match status" value="1"/>
</dbReference>
<dbReference type="GO" id="GO:0003676">
    <property type="term" value="F:nucleic acid binding"/>
    <property type="evidence" value="ECO:0007669"/>
    <property type="project" value="InterPro"/>
</dbReference>
<dbReference type="Pfam" id="PF13456">
    <property type="entry name" value="RVT_3"/>
    <property type="match status" value="1"/>
</dbReference>
<proteinExistence type="predicted"/>
<dbReference type="PANTHER" id="PTHR47074">
    <property type="entry name" value="BNAC02G40300D PROTEIN"/>
    <property type="match status" value="1"/>
</dbReference>
<dbReference type="InterPro" id="IPR002156">
    <property type="entry name" value="RNaseH_domain"/>
</dbReference>
<feature type="domain" description="RNase H type-1" evidence="1">
    <location>
        <begin position="34"/>
        <end position="97"/>
    </location>
</feature>
<name>A0AA88CJ91_FICCA</name>
<evidence type="ECO:0000313" key="2">
    <source>
        <dbReference type="EMBL" id="GMN19645.1"/>
    </source>
</evidence>
<gene>
    <name evidence="2" type="ORF">TIFTF001_046975</name>
</gene>
<accession>A0AA88CJ91</accession>
<comment type="caution">
    <text evidence="2">The sequence shown here is derived from an EMBL/GenBank/DDBJ whole genome shotgun (WGS) entry which is preliminary data.</text>
</comment>
<keyword evidence="3" id="KW-1185">Reference proteome</keyword>
<evidence type="ECO:0000259" key="1">
    <source>
        <dbReference type="Pfam" id="PF13456"/>
    </source>
</evidence>
<dbReference type="GO" id="GO:0004523">
    <property type="term" value="F:RNA-DNA hybrid ribonuclease activity"/>
    <property type="evidence" value="ECO:0007669"/>
    <property type="project" value="InterPro"/>
</dbReference>
<dbReference type="AlphaFoldDB" id="A0AA88CJ91"/>
<evidence type="ECO:0000313" key="3">
    <source>
        <dbReference type="Proteomes" id="UP001187192"/>
    </source>
</evidence>
<protein>
    <recommendedName>
        <fullName evidence="1">RNase H type-1 domain-containing protein</fullName>
    </recommendedName>
</protein>
<dbReference type="SUPFAM" id="SSF53098">
    <property type="entry name" value="Ribonuclease H-like"/>
    <property type="match status" value="1"/>
</dbReference>
<dbReference type="InterPro" id="IPR052929">
    <property type="entry name" value="RNase_H-like_EbsB-rel"/>
</dbReference>
<dbReference type="InterPro" id="IPR012337">
    <property type="entry name" value="RNaseH-like_sf"/>
</dbReference>
<organism evidence="2 3">
    <name type="scientific">Ficus carica</name>
    <name type="common">Common fig</name>
    <dbReference type="NCBI Taxonomy" id="3494"/>
    <lineage>
        <taxon>Eukaryota</taxon>
        <taxon>Viridiplantae</taxon>
        <taxon>Streptophyta</taxon>
        <taxon>Embryophyta</taxon>
        <taxon>Tracheophyta</taxon>
        <taxon>Spermatophyta</taxon>
        <taxon>Magnoliopsida</taxon>
        <taxon>eudicotyledons</taxon>
        <taxon>Gunneridae</taxon>
        <taxon>Pentapetalae</taxon>
        <taxon>rosids</taxon>
        <taxon>fabids</taxon>
        <taxon>Rosales</taxon>
        <taxon>Moraceae</taxon>
        <taxon>Ficeae</taxon>
        <taxon>Ficus</taxon>
    </lineage>
</organism>
<dbReference type="Proteomes" id="UP001187192">
    <property type="component" value="Unassembled WGS sequence"/>
</dbReference>
<sequence length="99" mass="11279">MLVWSLWRDWWEHTIQLEEVFVGRHPPGEDLKLNVDAVVRSDSGFFGVGAIIRDAQGVVRACLAKKILEAHSPFVAECQASREGLEFARTCNLRVDWIE</sequence>
<reference evidence="2" key="1">
    <citation type="submission" date="2023-07" db="EMBL/GenBank/DDBJ databases">
        <title>draft genome sequence of fig (Ficus carica).</title>
        <authorList>
            <person name="Takahashi T."/>
            <person name="Nishimura K."/>
        </authorList>
    </citation>
    <scope>NUCLEOTIDE SEQUENCE</scope>
</reference>
<dbReference type="EMBL" id="BTGU01005068">
    <property type="protein sequence ID" value="GMN19645.1"/>
    <property type="molecule type" value="Genomic_DNA"/>
</dbReference>